<dbReference type="Proteomes" id="UP001279734">
    <property type="component" value="Unassembled WGS sequence"/>
</dbReference>
<accession>A0AAD3T398</accession>
<dbReference type="AlphaFoldDB" id="A0AAD3T398"/>
<name>A0AAD3T398_NEPGR</name>
<keyword evidence="2" id="KW-1185">Reference proteome</keyword>
<reference evidence="1" key="1">
    <citation type="submission" date="2023-05" db="EMBL/GenBank/DDBJ databases">
        <title>Nepenthes gracilis genome sequencing.</title>
        <authorList>
            <person name="Fukushima K."/>
        </authorList>
    </citation>
    <scope>NUCLEOTIDE SEQUENCE</scope>
    <source>
        <strain evidence="1">SING2019-196</strain>
    </source>
</reference>
<evidence type="ECO:0000313" key="1">
    <source>
        <dbReference type="EMBL" id="GMH21864.1"/>
    </source>
</evidence>
<evidence type="ECO:0000313" key="2">
    <source>
        <dbReference type="Proteomes" id="UP001279734"/>
    </source>
</evidence>
<comment type="caution">
    <text evidence="1">The sequence shown here is derived from an EMBL/GenBank/DDBJ whole genome shotgun (WGS) entry which is preliminary data.</text>
</comment>
<sequence>MRNPSMALAAASPQLISAYPLSETPSLPLLRAHMYVWWVSAAIKKSKMISSSSVVVFLNLVHFNLKSDTSIPGEGYYPNCGFVIFSSGKFR</sequence>
<proteinExistence type="predicted"/>
<gene>
    <name evidence="1" type="ORF">Nepgr_023707</name>
</gene>
<dbReference type="EMBL" id="BSYO01000023">
    <property type="protein sequence ID" value="GMH21864.1"/>
    <property type="molecule type" value="Genomic_DNA"/>
</dbReference>
<organism evidence="1 2">
    <name type="scientific">Nepenthes gracilis</name>
    <name type="common">Slender pitcher plant</name>
    <dbReference type="NCBI Taxonomy" id="150966"/>
    <lineage>
        <taxon>Eukaryota</taxon>
        <taxon>Viridiplantae</taxon>
        <taxon>Streptophyta</taxon>
        <taxon>Embryophyta</taxon>
        <taxon>Tracheophyta</taxon>
        <taxon>Spermatophyta</taxon>
        <taxon>Magnoliopsida</taxon>
        <taxon>eudicotyledons</taxon>
        <taxon>Gunneridae</taxon>
        <taxon>Pentapetalae</taxon>
        <taxon>Caryophyllales</taxon>
        <taxon>Nepenthaceae</taxon>
        <taxon>Nepenthes</taxon>
    </lineage>
</organism>
<protein>
    <submittedName>
        <fullName evidence="1">Uncharacterized protein</fullName>
    </submittedName>
</protein>